<protein>
    <submittedName>
        <fullName evidence="3">TIGR02594 family protein</fullName>
    </submittedName>
</protein>
<name>A0A7G6ST21_9HYPH</name>
<dbReference type="Pfam" id="PF18013">
    <property type="entry name" value="Phage_lysozyme2"/>
    <property type="match status" value="1"/>
</dbReference>
<evidence type="ECO:0000313" key="3">
    <source>
        <dbReference type="EMBL" id="QND57653.1"/>
    </source>
</evidence>
<dbReference type="Pfam" id="PF05257">
    <property type="entry name" value="CHAP"/>
    <property type="match status" value="1"/>
</dbReference>
<evidence type="ECO:0000259" key="2">
    <source>
        <dbReference type="Pfam" id="PF18013"/>
    </source>
</evidence>
<evidence type="ECO:0000313" key="4">
    <source>
        <dbReference type="Proteomes" id="UP000515465"/>
    </source>
</evidence>
<gene>
    <name evidence="3" type="ORF">HB778_14315</name>
</gene>
<reference evidence="4" key="1">
    <citation type="journal article" date="2020" name="Mol. Plant Microbe">
        <title>Rhizobial microsymbionts of the narrowly endemic Oxytropis species growing in Kamchatka are characterized by significant genetic diversity and possess a set of genes that are associated with T3SS and T6SS secretion systems and can affect the development of symbiosis.</title>
        <authorList>
            <person name="Safronova V."/>
            <person name="Guro P."/>
            <person name="Sazanova A."/>
            <person name="Kuznetsova I."/>
            <person name="Belimov A."/>
            <person name="Yakubov V."/>
            <person name="Chirak E."/>
            <person name="Afonin A."/>
            <person name="Gogolev Y."/>
            <person name="Andronov E."/>
            <person name="Tikhonovich I."/>
        </authorList>
    </citation>
    <scope>NUCLEOTIDE SEQUENCE [LARGE SCALE GENOMIC DNA]</scope>
    <source>
        <strain evidence="4">583</strain>
    </source>
</reference>
<evidence type="ECO:0000259" key="1">
    <source>
        <dbReference type="Pfam" id="PF05257"/>
    </source>
</evidence>
<feature type="domain" description="Peptidase C51" evidence="1">
    <location>
        <begin position="137"/>
        <end position="218"/>
    </location>
</feature>
<dbReference type="Proteomes" id="UP000515465">
    <property type="component" value="Chromosome"/>
</dbReference>
<dbReference type="Gene3D" id="1.10.530.10">
    <property type="match status" value="1"/>
</dbReference>
<feature type="domain" description="Phage tail lysozyme" evidence="2">
    <location>
        <begin position="269"/>
        <end position="387"/>
    </location>
</feature>
<dbReference type="EMBL" id="CP050296">
    <property type="protein sequence ID" value="QND57653.1"/>
    <property type="molecule type" value="Genomic_DNA"/>
</dbReference>
<accession>A0A7G6ST21</accession>
<dbReference type="NCBIfam" id="TIGR02594">
    <property type="entry name" value="TIGR02594 family protein"/>
    <property type="match status" value="1"/>
</dbReference>
<dbReference type="InterPro" id="IPR041219">
    <property type="entry name" value="Phage_lysozyme2"/>
</dbReference>
<organism evidence="3 4">
    <name type="scientific">Mesorhizobium huakuii</name>
    <dbReference type="NCBI Taxonomy" id="28104"/>
    <lineage>
        <taxon>Bacteria</taxon>
        <taxon>Pseudomonadati</taxon>
        <taxon>Pseudomonadota</taxon>
        <taxon>Alphaproteobacteria</taxon>
        <taxon>Hyphomicrobiales</taxon>
        <taxon>Phyllobacteriaceae</taxon>
        <taxon>Mesorhizobium</taxon>
    </lineage>
</organism>
<dbReference type="RefSeq" id="WP_183464449.1">
    <property type="nucleotide sequence ID" value="NZ_CP050296.1"/>
</dbReference>
<dbReference type="InterPro" id="IPR013423">
    <property type="entry name" value="CHP02594"/>
</dbReference>
<proteinExistence type="predicted"/>
<dbReference type="AlphaFoldDB" id="A0A7G6ST21"/>
<sequence>MPSYLDLFHCYLADPKTAADIRRSESDQSALVSAVIGDHLAAIKARPQFSTVKDTMTVPQFVAATQSVLADLLNTAFDKIRTLAGDELPREPAEAAPWLDVAKAEMKAGVTEASQPDRIKSYFAATDFGPVGDPIPAWCGAFVAFCVKQAGLTPPKGAAAADSWKNWGTTSIPLGSHEIPAGAVVVLTASAGTDAIGHVGFFTRFSDAGDQVMVLAGNQTNGVNEAPYAVPRIAAIRTVETLIPIGAANRYDMTAAGVKKDLQKYGDLIVDRFQRAGFTKDQQLIAVLANAIGESGLDPNAKSPAPEESYGLFQCNRKAGLGIGYTIDQLKDPETNIAIIIREARKFSAFTAASSIEAAVGAFVTFIERPKNTSGAIKARMAIANKLL</sequence>
<dbReference type="InterPro" id="IPR023346">
    <property type="entry name" value="Lysozyme-like_dom_sf"/>
</dbReference>
<dbReference type="SUPFAM" id="SSF53955">
    <property type="entry name" value="Lysozyme-like"/>
    <property type="match status" value="1"/>
</dbReference>
<dbReference type="InterPro" id="IPR007921">
    <property type="entry name" value="CHAP_dom"/>
</dbReference>